<feature type="compositionally biased region" description="Basic and acidic residues" evidence="1">
    <location>
        <begin position="42"/>
        <end position="68"/>
    </location>
</feature>
<dbReference type="EMBL" id="KE145355">
    <property type="protein sequence ID" value="EPE34814.1"/>
    <property type="molecule type" value="Genomic_DNA"/>
</dbReference>
<feature type="compositionally biased region" description="Low complexity" evidence="1">
    <location>
        <begin position="70"/>
        <end position="83"/>
    </location>
</feature>
<feature type="compositionally biased region" description="Basic and acidic residues" evidence="1">
    <location>
        <begin position="85"/>
        <end position="96"/>
    </location>
</feature>
<proteinExistence type="predicted"/>
<organism evidence="2 3">
    <name type="scientific">Glarea lozoyensis (strain ATCC 20868 / MF5171)</name>
    <dbReference type="NCBI Taxonomy" id="1116229"/>
    <lineage>
        <taxon>Eukaryota</taxon>
        <taxon>Fungi</taxon>
        <taxon>Dikarya</taxon>
        <taxon>Ascomycota</taxon>
        <taxon>Pezizomycotina</taxon>
        <taxon>Leotiomycetes</taxon>
        <taxon>Helotiales</taxon>
        <taxon>Helotiaceae</taxon>
        <taxon>Glarea</taxon>
    </lineage>
</organism>
<dbReference type="HOGENOM" id="CLU_1740678_0_0_1"/>
<reference evidence="2 3" key="1">
    <citation type="journal article" date="2013" name="BMC Genomics">
        <title>Genomics-driven discovery of the pneumocandin biosynthetic gene cluster in the fungus Glarea lozoyensis.</title>
        <authorList>
            <person name="Chen L."/>
            <person name="Yue Q."/>
            <person name="Zhang X."/>
            <person name="Xiang M."/>
            <person name="Wang C."/>
            <person name="Li S."/>
            <person name="Che Y."/>
            <person name="Ortiz-Lopez F.J."/>
            <person name="Bills G.F."/>
            <person name="Liu X."/>
            <person name="An Z."/>
        </authorList>
    </citation>
    <scope>NUCLEOTIDE SEQUENCE [LARGE SCALE GENOMIC DNA]</scope>
    <source>
        <strain evidence="3">ATCC 20868 / MF5171</strain>
    </source>
</reference>
<name>S3DCM8_GLAL2</name>
<evidence type="ECO:0000313" key="2">
    <source>
        <dbReference type="EMBL" id="EPE34814.1"/>
    </source>
</evidence>
<dbReference type="AlphaFoldDB" id="S3DCM8"/>
<protein>
    <submittedName>
        <fullName evidence="2">Uncharacterized protein</fullName>
    </submittedName>
</protein>
<feature type="compositionally biased region" description="Basic and acidic residues" evidence="1">
    <location>
        <begin position="16"/>
        <end position="34"/>
    </location>
</feature>
<dbReference type="RefSeq" id="XP_008077801.1">
    <property type="nucleotide sequence ID" value="XM_008079610.1"/>
</dbReference>
<sequence length="150" mass="17281">MPKEEQSKYAKAFRANKAERKAAREMKKKEKLEQQKLATEFGKARNAEGFQKRKWEGDEYPGNKRRTDVALSNPSSSSALPPAKVKIETVDSNHDSENDDDQPDPTTSVERYLAEFRHGESDLHLRALLWQRKVNAERKVVRRQMNQVAA</sequence>
<dbReference type="Proteomes" id="UP000016922">
    <property type="component" value="Unassembled WGS sequence"/>
</dbReference>
<keyword evidence="3" id="KW-1185">Reference proteome</keyword>
<gene>
    <name evidence="2" type="ORF">GLAREA_10509</name>
</gene>
<evidence type="ECO:0000256" key="1">
    <source>
        <dbReference type="SAM" id="MobiDB-lite"/>
    </source>
</evidence>
<feature type="region of interest" description="Disordered" evidence="1">
    <location>
        <begin position="1"/>
        <end position="109"/>
    </location>
</feature>
<dbReference type="GeneID" id="19469555"/>
<evidence type="ECO:0000313" key="3">
    <source>
        <dbReference type="Proteomes" id="UP000016922"/>
    </source>
</evidence>
<dbReference type="KEGG" id="glz:GLAREA_10509"/>
<accession>S3DCM8</accession>